<accession>A0A8S1U6Z4</accession>
<dbReference type="PANTHER" id="PTHR22891">
    <property type="entry name" value="EUKARYOTIC TRANSLATION INITIATION FACTOR 2C"/>
    <property type="match status" value="1"/>
</dbReference>
<feature type="domain" description="PAZ" evidence="2">
    <location>
        <begin position="213"/>
        <end position="315"/>
    </location>
</feature>
<dbReference type="GO" id="GO:0003723">
    <property type="term" value="F:RNA binding"/>
    <property type="evidence" value="ECO:0007669"/>
    <property type="project" value="InterPro"/>
</dbReference>
<dbReference type="Proteomes" id="UP000689195">
    <property type="component" value="Unassembled WGS sequence"/>
</dbReference>
<reference evidence="4" key="1">
    <citation type="submission" date="2021-01" db="EMBL/GenBank/DDBJ databases">
        <authorList>
            <consortium name="Genoscope - CEA"/>
            <person name="William W."/>
        </authorList>
    </citation>
    <scope>NUCLEOTIDE SEQUENCE</scope>
</reference>
<dbReference type="PROSITE" id="PS50822">
    <property type="entry name" value="PIWI"/>
    <property type="match status" value="1"/>
</dbReference>
<dbReference type="CDD" id="cd04658">
    <property type="entry name" value="Piwi_piwi-like_Euk"/>
    <property type="match status" value="1"/>
</dbReference>
<dbReference type="EMBL" id="CAJJDO010000034">
    <property type="protein sequence ID" value="CAD8159842.1"/>
    <property type="molecule type" value="Genomic_DNA"/>
</dbReference>
<dbReference type="InterPro" id="IPR003165">
    <property type="entry name" value="Piwi"/>
</dbReference>
<comment type="similarity">
    <text evidence="1">Belongs to the argonaute family.</text>
</comment>
<dbReference type="Pfam" id="PF02170">
    <property type="entry name" value="PAZ"/>
    <property type="match status" value="1"/>
</dbReference>
<keyword evidence="5" id="KW-1185">Reference proteome</keyword>
<evidence type="ECO:0000256" key="1">
    <source>
        <dbReference type="RuleBase" id="RU361178"/>
    </source>
</evidence>
<evidence type="ECO:0000259" key="2">
    <source>
        <dbReference type="PROSITE" id="PS50821"/>
    </source>
</evidence>
<dbReference type="OrthoDB" id="445936at2759"/>
<gene>
    <name evidence="4" type="ORF">PPENT_87.1.T0340020</name>
</gene>
<feature type="domain" description="Piwi" evidence="3">
    <location>
        <begin position="470"/>
        <end position="760"/>
    </location>
</feature>
<proteinExistence type="inferred from homology"/>
<dbReference type="InterPro" id="IPR003100">
    <property type="entry name" value="PAZ_dom"/>
</dbReference>
<comment type="caution">
    <text evidence="4">The sequence shown here is derived from an EMBL/GenBank/DDBJ whole genome shotgun (WGS) entry which is preliminary data.</text>
</comment>
<dbReference type="Pfam" id="PF02171">
    <property type="entry name" value="Piwi"/>
    <property type="match status" value="1"/>
</dbReference>
<protein>
    <submittedName>
        <fullName evidence="4">Uncharacterized protein</fullName>
    </submittedName>
</protein>
<dbReference type="AlphaFoldDB" id="A0A8S1U6Z4"/>
<name>A0A8S1U6Z4_9CILI</name>
<dbReference type="PROSITE" id="PS50821">
    <property type="entry name" value="PAZ"/>
    <property type="match status" value="1"/>
</dbReference>
<sequence length="774" mass="90878">MYTLKYNTICELPKRPKRGENLTKDFRSKIVESNHFEIQFLKDVFLQIYSFAFQPEVPLDSEKLIKERFNLYRDEINKQGIKRFCIAGTNLWSYDLKKDPIHIEKVVDGQKKIIDIKYIKTINLKQITQFDDQQSINVTKQAINAILKQIYESRKMKELFGKGKFYESKMNDTQELEDYHIAYLKGFRSAFCNGQSTPLLQIDYSTKLINTNTILDFISGFGQGLQKEKRLKKLKQELIDSSGYAMYSKRFYRIHDIDYSRNPKSFMEDGKTTYCQYYLQRYKIKIKDLYQPLLVHYTKKGQEIRLIPELMWKTGLTDQQKNNNQLKKILKPIVIVDPQDRQQKIIKERSELEQLMKKQSIILKSNSTTQAYEIRRPEINCKGEIKSYSGGCFEIKDKFYEQTDLNNWVVIYNDQDSDLAGTLINQLLKKGQNYGLNLSKPTHLVVDSYNSQEWVSCLENNFEANGRPKLVISLIDQKKDKQIYQELKKYLIAEEGVSHQNVTLQLIQNKKFCAIVPKIILQIHSKLGKQPWNIQKINEISDNIMIVGIDVYHKTVKGDDSCVGFNAQFGQQGYGNFTKTLIVEKGKEINRDVAMLLEQSLKEYQNFNNKKLPDTIVVFRDGVGNSQINKLYQEEVETMQEIIKNKYNQKLPQFTFIMVNKRINDRFFSNTKDNYGLIVADRVVSSHFDYFLIAQQVNQGTATPTHYTVLENTTNWNEELFWKFTYYQCYNYRNWCGPVKIPACVQNAHTAAYRVGEIIKTHANYYLETKLFYL</sequence>
<evidence type="ECO:0000313" key="5">
    <source>
        <dbReference type="Proteomes" id="UP000689195"/>
    </source>
</evidence>
<evidence type="ECO:0000259" key="3">
    <source>
        <dbReference type="PROSITE" id="PS50822"/>
    </source>
</evidence>
<organism evidence="4 5">
    <name type="scientific">Paramecium pentaurelia</name>
    <dbReference type="NCBI Taxonomy" id="43138"/>
    <lineage>
        <taxon>Eukaryota</taxon>
        <taxon>Sar</taxon>
        <taxon>Alveolata</taxon>
        <taxon>Ciliophora</taxon>
        <taxon>Intramacronucleata</taxon>
        <taxon>Oligohymenophorea</taxon>
        <taxon>Peniculida</taxon>
        <taxon>Parameciidae</taxon>
        <taxon>Paramecium</taxon>
    </lineage>
</organism>
<dbReference type="SMART" id="SM00950">
    <property type="entry name" value="Piwi"/>
    <property type="match status" value="1"/>
</dbReference>
<evidence type="ECO:0000313" key="4">
    <source>
        <dbReference type="EMBL" id="CAD8159842.1"/>
    </source>
</evidence>
<dbReference type="SMART" id="SM00949">
    <property type="entry name" value="PAZ"/>
    <property type="match status" value="1"/>
</dbReference>